<evidence type="ECO:0000256" key="1">
    <source>
        <dbReference type="SAM" id="Phobius"/>
    </source>
</evidence>
<gene>
    <name evidence="2" type="ORF">ACFPZ3_55785</name>
</gene>
<feature type="transmembrane region" description="Helical" evidence="1">
    <location>
        <begin position="25"/>
        <end position="42"/>
    </location>
</feature>
<keyword evidence="1" id="KW-0472">Membrane</keyword>
<dbReference type="EMBL" id="JBHSPA010000089">
    <property type="protein sequence ID" value="MFC5833174.1"/>
    <property type="molecule type" value="Genomic_DNA"/>
</dbReference>
<sequence length="44" mass="4837">MDLIVLVMGDPWTPDLPDGTTVRPGLARLIVMTALTWSLLFGPR</sequence>
<proteinExistence type="predicted"/>
<keyword evidence="1" id="KW-0812">Transmembrane</keyword>
<dbReference type="RefSeq" id="WP_379522600.1">
    <property type="nucleotide sequence ID" value="NZ_JBHSPA010000089.1"/>
</dbReference>
<name>A0ABW1D774_9ACTN</name>
<reference evidence="3" key="1">
    <citation type="journal article" date="2019" name="Int. J. Syst. Evol. Microbiol.">
        <title>The Global Catalogue of Microorganisms (GCM) 10K type strain sequencing project: providing services to taxonomists for standard genome sequencing and annotation.</title>
        <authorList>
            <consortium name="The Broad Institute Genomics Platform"/>
            <consortium name="The Broad Institute Genome Sequencing Center for Infectious Disease"/>
            <person name="Wu L."/>
            <person name="Ma J."/>
        </authorList>
    </citation>
    <scope>NUCLEOTIDE SEQUENCE [LARGE SCALE GENOMIC DNA]</scope>
    <source>
        <strain evidence="3">CCUG 53903</strain>
    </source>
</reference>
<protein>
    <submittedName>
        <fullName evidence="2">Uncharacterized protein</fullName>
    </submittedName>
</protein>
<keyword evidence="3" id="KW-1185">Reference proteome</keyword>
<comment type="caution">
    <text evidence="2">The sequence shown here is derived from an EMBL/GenBank/DDBJ whole genome shotgun (WGS) entry which is preliminary data.</text>
</comment>
<evidence type="ECO:0000313" key="2">
    <source>
        <dbReference type="EMBL" id="MFC5833174.1"/>
    </source>
</evidence>
<accession>A0ABW1D774</accession>
<evidence type="ECO:0000313" key="3">
    <source>
        <dbReference type="Proteomes" id="UP001596058"/>
    </source>
</evidence>
<organism evidence="2 3">
    <name type="scientific">Nonomuraea insulae</name>
    <dbReference type="NCBI Taxonomy" id="1616787"/>
    <lineage>
        <taxon>Bacteria</taxon>
        <taxon>Bacillati</taxon>
        <taxon>Actinomycetota</taxon>
        <taxon>Actinomycetes</taxon>
        <taxon>Streptosporangiales</taxon>
        <taxon>Streptosporangiaceae</taxon>
        <taxon>Nonomuraea</taxon>
    </lineage>
</organism>
<dbReference type="Proteomes" id="UP001596058">
    <property type="component" value="Unassembled WGS sequence"/>
</dbReference>
<keyword evidence="1" id="KW-1133">Transmembrane helix</keyword>